<gene>
    <name evidence="1" type="ORF">UW78_C0025G0002</name>
</gene>
<evidence type="ECO:0000313" key="2">
    <source>
        <dbReference type="Proteomes" id="UP000034595"/>
    </source>
</evidence>
<dbReference type="AlphaFoldDB" id="A0A0G1MIX2"/>
<dbReference type="Proteomes" id="UP000034595">
    <property type="component" value="Unassembled WGS sequence"/>
</dbReference>
<comment type="caution">
    <text evidence="1">The sequence shown here is derived from an EMBL/GenBank/DDBJ whole genome shotgun (WGS) entry which is preliminary data.</text>
</comment>
<accession>A0A0G1MIX2</accession>
<evidence type="ECO:0000313" key="1">
    <source>
        <dbReference type="EMBL" id="KKT80777.1"/>
    </source>
</evidence>
<proteinExistence type="predicted"/>
<organism evidence="1 2">
    <name type="scientific">Candidatus Azambacteria bacterium GW2011_GWA1_44_9</name>
    <dbReference type="NCBI Taxonomy" id="1618610"/>
    <lineage>
        <taxon>Bacteria</taxon>
        <taxon>Candidatus Azamiibacteriota</taxon>
    </lineage>
</organism>
<dbReference type="EMBL" id="LCJQ01000025">
    <property type="protein sequence ID" value="KKT80777.1"/>
    <property type="molecule type" value="Genomic_DNA"/>
</dbReference>
<name>A0A0G1MIX2_9BACT</name>
<sequence length="101" mass="11026">MSRLFLNSNILDSGESVFALCSEYGESFCMDCVGDLDLLVMGVEAEGGKKVVSVARGREWDVRGPYDQIFEVNVDWSGVTVKVERDGAERHIKIPAPSAGN</sequence>
<reference evidence="1 2" key="1">
    <citation type="journal article" date="2015" name="Nature">
        <title>rRNA introns, odd ribosomes, and small enigmatic genomes across a large radiation of phyla.</title>
        <authorList>
            <person name="Brown C.T."/>
            <person name="Hug L.A."/>
            <person name="Thomas B.C."/>
            <person name="Sharon I."/>
            <person name="Castelle C.J."/>
            <person name="Singh A."/>
            <person name="Wilkins M.J."/>
            <person name="Williams K.H."/>
            <person name="Banfield J.F."/>
        </authorList>
    </citation>
    <scope>NUCLEOTIDE SEQUENCE [LARGE SCALE GENOMIC DNA]</scope>
</reference>
<protein>
    <submittedName>
        <fullName evidence="1">Uncharacterized protein</fullName>
    </submittedName>
</protein>